<evidence type="ECO:0000313" key="4">
    <source>
        <dbReference type="Proteomes" id="UP000606193"/>
    </source>
</evidence>
<keyword evidence="1" id="KW-0812">Transmembrane</keyword>
<feature type="domain" description="Putative zinc-finger" evidence="2">
    <location>
        <begin position="4"/>
        <end position="38"/>
    </location>
</feature>
<proteinExistence type="predicted"/>
<evidence type="ECO:0000259" key="2">
    <source>
        <dbReference type="Pfam" id="PF13490"/>
    </source>
</evidence>
<name>A0ABR7MYW1_9FIRM</name>
<reference evidence="3 4" key="1">
    <citation type="submission" date="2020-08" db="EMBL/GenBank/DDBJ databases">
        <title>Genome public.</title>
        <authorList>
            <person name="Liu C."/>
            <person name="Sun Q."/>
        </authorList>
    </citation>
    <scope>NUCLEOTIDE SEQUENCE [LARGE SCALE GENOMIC DNA]</scope>
    <source>
        <strain evidence="3 4">NSJ-37</strain>
    </source>
</reference>
<organism evidence="3 4">
    <name type="scientific">Jutongia huaianensis</name>
    <dbReference type="NCBI Taxonomy" id="2763668"/>
    <lineage>
        <taxon>Bacteria</taxon>
        <taxon>Bacillati</taxon>
        <taxon>Bacillota</taxon>
        <taxon>Clostridia</taxon>
        <taxon>Lachnospirales</taxon>
        <taxon>Lachnospiraceae</taxon>
        <taxon>Jutongia</taxon>
    </lineage>
</organism>
<gene>
    <name evidence="3" type="ORF">H8704_02725</name>
</gene>
<dbReference type="Pfam" id="PF13490">
    <property type="entry name" value="zf-HC2"/>
    <property type="match status" value="1"/>
</dbReference>
<dbReference type="RefSeq" id="WP_022464589.1">
    <property type="nucleotide sequence ID" value="NZ_JACRSX010000002.1"/>
</dbReference>
<dbReference type="Proteomes" id="UP000606193">
    <property type="component" value="Unassembled WGS sequence"/>
</dbReference>
<keyword evidence="4" id="KW-1185">Reference proteome</keyword>
<comment type="caution">
    <text evidence="3">The sequence shown here is derived from an EMBL/GenBank/DDBJ whole genome shotgun (WGS) entry which is preliminary data.</text>
</comment>
<feature type="transmembrane region" description="Helical" evidence="1">
    <location>
        <begin position="83"/>
        <end position="102"/>
    </location>
</feature>
<sequence>MMECKEIQKLFIPFIDDKLSVSDLAAFLDHMDTCKECREEYDIYYTVIMGMRYLDERQNISEFKLDSEQKLHSAADYLLKYRILLLEKYILLAVLCIGVILLL</sequence>
<dbReference type="EMBL" id="JACRSX010000002">
    <property type="protein sequence ID" value="MBC8561551.1"/>
    <property type="molecule type" value="Genomic_DNA"/>
</dbReference>
<evidence type="ECO:0000256" key="1">
    <source>
        <dbReference type="SAM" id="Phobius"/>
    </source>
</evidence>
<keyword evidence="1" id="KW-0472">Membrane</keyword>
<accession>A0ABR7MYW1</accession>
<dbReference type="InterPro" id="IPR027383">
    <property type="entry name" value="Znf_put"/>
</dbReference>
<keyword evidence="1" id="KW-1133">Transmembrane helix</keyword>
<protein>
    <submittedName>
        <fullName evidence="3">Zf-HC2 domain-containing protein</fullName>
    </submittedName>
</protein>
<evidence type="ECO:0000313" key="3">
    <source>
        <dbReference type="EMBL" id="MBC8561551.1"/>
    </source>
</evidence>